<keyword evidence="3" id="KW-1003">Cell membrane</keyword>
<gene>
    <name evidence="13" type="ORF">METZ01_LOCUS9116</name>
</gene>
<dbReference type="InterPro" id="IPR005791">
    <property type="entry name" value="SecD"/>
</dbReference>
<evidence type="ECO:0000313" key="13">
    <source>
        <dbReference type="EMBL" id="SUZ56262.1"/>
    </source>
</evidence>
<dbReference type="Pfam" id="PF22599">
    <property type="entry name" value="SecDF_P1_head"/>
    <property type="match status" value="1"/>
</dbReference>
<keyword evidence="6 9" id="KW-1133">Transmembrane helix</keyword>
<evidence type="ECO:0000256" key="2">
    <source>
        <dbReference type="ARBA" id="ARBA00022448"/>
    </source>
</evidence>
<evidence type="ECO:0000256" key="7">
    <source>
        <dbReference type="ARBA" id="ARBA00023010"/>
    </source>
</evidence>
<evidence type="ECO:0000259" key="12">
    <source>
        <dbReference type="Pfam" id="PF22599"/>
    </source>
</evidence>
<dbReference type="GO" id="GO:0006886">
    <property type="term" value="P:intracellular protein transport"/>
    <property type="evidence" value="ECO:0007669"/>
    <property type="project" value="InterPro"/>
</dbReference>
<evidence type="ECO:0000256" key="6">
    <source>
        <dbReference type="ARBA" id="ARBA00022989"/>
    </source>
</evidence>
<evidence type="ECO:0000256" key="4">
    <source>
        <dbReference type="ARBA" id="ARBA00022692"/>
    </source>
</evidence>
<dbReference type="InterPro" id="IPR022813">
    <property type="entry name" value="SecD/SecF_arch_bac"/>
</dbReference>
<comment type="subcellular location">
    <subcellularLocation>
        <location evidence="1">Cell membrane</location>
        <topology evidence="1">Multi-pass membrane protein</topology>
    </subcellularLocation>
</comment>
<feature type="transmembrane region" description="Helical" evidence="9">
    <location>
        <begin position="318"/>
        <end position="338"/>
    </location>
</feature>
<dbReference type="GO" id="GO:0005886">
    <property type="term" value="C:plasma membrane"/>
    <property type="evidence" value="ECO:0007669"/>
    <property type="project" value="UniProtKB-SubCell"/>
</dbReference>
<dbReference type="Pfam" id="PF21760">
    <property type="entry name" value="SecD_1st"/>
    <property type="match status" value="1"/>
</dbReference>
<dbReference type="InterPro" id="IPR048631">
    <property type="entry name" value="SecD_1st"/>
</dbReference>
<evidence type="ECO:0000259" key="11">
    <source>
        <dbReference type="Pfam" id="PF21760"/>
    </source>
</evidence>
<proteinExistence type="inferred from homology"/>
<dbReference type="Gene3D" id="3.30.70.3220">
    <property type="match status" value="1"/>
</dbReference>
<reference evidence="13" key="1">
    <citation type="submission" date="2018-05" db="EMBL/GenBank/DDBJ databases">
        <authorList>
            <person name="Lanie J.A."/>
            <person name="Ng W.-L."/>
            <person name="Kazmierczak K.M."/>
            <person name="Andrzejewski T.M."/>
            <person name="Davidsen T.M."/>
            <person name="Wayne K.J."/>
            <person name="Tettelin H."/>
            <person name="Glass J.I."/>
            <person name="Rusch D."/>
            <person name="Podicherti R."/>
            <person name="Tsui H.-C.T."/>
            <person name="Winkler M.E."/>
        </authorList>
    </citation>
    <scope>NUCLEOTIDE SEQUENCE</scope>
</reference>
<dbReference type="PANTHER" id="PTHR30081:SF1">
    <property type="entry name" value="PROTEIN TRANSLOCASE SUBUNIT SECD"/>
    <property type="match status" value="1"/>
</dbReference>
<evidence type="ECO:0008006" key="14">
    <source>
        <dbReference type="Google" id="ProtNLM"/>
    </source>
</evidence>
<keyword evidence="8 9" id="KW-0472">Membrane</keyword>
<accession>A0A381NNQ4</accession>
<protein>
    <recommendedName>
        <fullName evidence="14">Protein translocase subunit SecD</fullName>
    </recommendedName>
</protein>
<dbReference type="InterPro" id="IPR055344">
    <property type="entry name" value="SecD_SecF_C_bact"/>
</dbReference>
<feature type="transmembrane region" description="Helical" evidence="9">
    <location>
        <begin position="343"/>
        <end position="363"/>
    </location>
</feature>
<dbReference type="PANTHER" id="PTHR30081">
    <property type="entry name" value="PROTEIN-EXPORT MEMBRANE PROTEIN SEC"/>
    <property type="match status" value="1"/>
</dbReference>
<feature type="transmembrane region" description="Helical" evidence="9">
    <location>
        <begin position="369"/>
        <end position="393"/>
    </location>
</feature>
<evidence type="ECO:0000259" key="10">
    <source>
        <dbReference type="Pfam" id="PF02355"/>
    </source>
</evidence>
<organism evidence="13">
    <name type="scientific">marine metagenome</name>
    <dbReference type="NCBI Taxonomy" id="408172"/>
    <lineage>
        <taxon>unclassified sequences</taxon>
        <taxon>metagenomes</taxon>
        <taxon>ecological metagenomes</taxon>
    </lineage>
</organism>
<dbReference type="HAMAP" id="MF_01463_B">
    <property type="entry name" value="SecD_B"/>
    <property type="match status" value="1"/>
</dbReference>
<keyword evidence="2" id="KW-0813">Transport</keyword>
<evidence type="ECO:0000256" key="1">
    <source>
        <dbReference type="ARBA" id="ARBA00004651"/>
    </source>
</evidence>
<dbReference type="NCBIfam" id="TIGR01129">
    <property type="entry name" value="secD"/>
    <property type="match status" value="1"/>
</dbReference>
<dbReference type="InterPro" id="IPR054384">
    <property type="entry name" value="SecDF_P1_head"/>
</dbReference>
<evidence type="ECO:0000256" key="5">
    <source>
        <dbReference type="ARBA" id="ARBA00022927"/>
    </source>
</evidence>
<dbReference type="Gene3D" id="3.30.1360.200">
    <property type="match status" value="1"/>
</dbReference>
<dbReference type="EMBL" id="UINC01000490">
    <property type="protein sequence ID" value="SUZ56262.1"/>
    <property type="molecule type" value="Genomic_DNA"/>
</dbReference>
<evidence type="ECO:0000256" key="3">
    <source>
        <dbReference type="ARBA" id="ARBA00022475"/>
    </source>
</evidence>
<dbReference type="InterPro" id="IPR048634">
    <property type="entry name" value="SecD_SecF_C"/>
</dbReference>
<name>A0A381NNQ4_9ZZZZ</name>
<dbReference type="NCBIfam" id="TIGR00916">
    <property type="entry name" value="2A0604s01"/>
    <property type="match status" value="1"/>
</dbReference>
<dbReference type="SUPFAM" id="SSF82866">
    <property type="entry name" value="Multidrug efflux transporter AcrB transmembrane domain"/>
    <property type="match status" value="1"/>
</dbReference>
<feature type="domain" description="Protein translocase subunit SecDF P1" evidence="11">
    <location>
        <begin position="55"/>
        <end position="111"/>
    </location>
</feature>
<keyword evidence="5" id="KW-0653">Protein transport</keyword>
<feature type="transmembrane region" description="Helical" evidence="9">
    <location>
        <begin position="447"/>
        <end position="466"/>
    </location>
</feature>
<dbReference type="Pfam" id="PF02355">
    <property type="entry name" value="SecD_SecF_C"/>
    <property type="match status" value="1"/>
</dbReference>
<dbReference type="AlphaFoldDB" id="A0A381NNQ4"/>
<feature type="transmembrane region" description="Helical" evidence="9">
    <location>
        <begin position="414"/>
        <end position="441"/>
    </location>
</feature>
<feature type="domain" description="Protein export membrane protein SecD/SecF C-terminal" evidence="10">
    <location>
        <begin position="301"/>
        <end position="474"/>
    </location>
</feature>
<keyword evidence="4 9" id="KW-0812">Transmembrane</keyword>
<keyword evidence="7" id="KW-0811">Translocation</keyword>
<dbReference type="GO" id="GO:0015450">
    <property type="term" value="F:protein-transporting ATPase activity"/>
    <property type="evidence" value="ECO:0007669"/>
    <property type="project" value="InterPro"/>
</dbReference>
<evidence type="ECO:0000256" key="8">
    <source>
        <dbReference type="ARBA" id="ARBA00023136"/>
    </source>
</evidence>
<feature type="domain" description="SecDF P1 head subdomain" evidence="12">
    <location>
        <begin position="182"/>
        <end position="297"/>
    </location>
</feature>
<dbReference type="Gene3D" id="1.20.1640.10">
    <property type="entry name" value="Multidrug efflux transporter AcrB transmembrane domain"/>
    <property type="match status" value="1"/>
</dbReference>
<evidence type="ECO:0000256" key="9">
    <source>
        <dbReference type="SAM" id="Phobius"/>
    </source>
</evidence>
<sequence length="504" mass="53016">MFRRQVVLLVGILVVSAAASALTLLWHNEPLLGLDLQGGVSVRLTASEPATEEMLDQSVEIIRNRVDALGVAEPEISRTADGVMVSLPGVDDQERALELVGTTAELRFRPVCEVLPVVIAGTRGSEGSGNMAAEPFASCNLVRGGTIRPATGDDGLTPPEADIAEDFVILGGSATGSTGGYRYVLGPTVLTGDALEDADADFIDFRWQVGVTLEKGAAGIDAFNDASARCFRGDESCPQLQGYSNGLIAIVLDGEVITAPQIRASSFERDRIVISGSFEKQQAEDVALALRYGALPVELVAENTRVVSATIGQDSLDAGIVAGLVGLLLVALFIVGYYRLLGLVAMASLAVSGSMLWSIVAHLGTQSGLALTLAGITGIIVAVGVSVDSNVVYFEHLKEDIRDGRTARSTVDRAFPIAFATIVKADTASLIGAALLWWLTVGAVRGFAFYLGLATILDLVATYFFMGPMVRVLARTSWFAQRPSLFGLPASGAVVRPEMKASTP</sequence>